<keyword evidence="7" id="KW-0963">Cytoplasm</keyword>
<gene>
    <name evidence="7 11" type="primary">acpP</name>
    <name evidence="11" type="ORF">CLOHIR_01140</name>
</gene>
<evidence type="ECO:0000256" key="6">
    <source>
        <dbReference type="ARBA" id="ARBA00023160"/>
    </source>
</evidence>
<evidence type="ECO:0000256" key="2">
    <source>
        <dbReference type="ARBA" id="ARBA00022516"/>
    </source>
</evidence>
<evidence type="ECO:0000256" key="9">
    <source>
        <dbReference type="RuleBase" id="RU003545"/>
    </source>
</evidence>
<dbReference type="PROSITE" id="PS50075">
    <property type="entry name" value="CARRIER"/>
    <property type="match status" value="1"/>
</dbReference>
<reference evidence="11 12" key="1">
    <citation type="submission" date="2008-09" db="EMBL/GenBank/DDBJ databases">
        <authorList>
            <person name="Fulton L."/>
            <person name="Clifton S."/>
            <person name="Fulton B."/>
            <person name="Xu J."/>
            <person name="Minx P."/>
            <person name="Pepin K.H."/>
            <person name="Johnson M."/>
            <person name="Thiruvilangam P."/>
            <person name="Bhonagiri V."/>
            <person name="Nash W.E."/>
            <person name="Mardis E.R."/>
            <person name="Wilson R.K."/>
        </authorList>
    </citation>
    <scope>NUCLEOTIDE SEQUENCE [LARGE SCALE GENOMIC DNA]</scope>
    <source>
        <strain evidence="11 12">DSM 13275</strain>
    </source>
</reference>
<keyword evidence="4 7" id="KW-0276">Fatty acid metabolism</keyword>
<evidence type="ECO:0000256" key="8">
    <source>
        <dbReference type="NCBIfam" id="TIGR00517"/>
    </source>
</evidence>
<evidence type="ECO:0000259" key="10">
    <source>
        <dbReference type="PROSITE" id="PS50075"/>
    </source>
</evidence>
<evidence type="ECO:0000256" key="4">
    <source>
        <dbReference type="ARBA" id="ARBA00022832"/>
    </source>
</evidence>
<evidence type="ECO:0000313" key="11">
    <source>
        <dbReference type="EMBL" id="EEA85206.1"/>
    </source>
</evidence>
<comment type="PTM">
    <text evidence="9">4'-phosphopantetheine is transferred from CoA to a specific serine of apo-ACP by acpS.</text>
</comment>
<dbReference type="AlphaFoldDB" id="B6FZ36"/>
<dbReference type="InterPro" id="IPR003231">
    <property type="entry name" value="ACP"/>
</dbReference>
<evidence type="ECO:0000256" key="3">
    <source>
        <dbReference type="ARBA" id="ARBA00022553"/>
    </source>
</evidence>
<proteinExistence type="inferred from homology"/>
<comment type="subcellular location">
    <subcellularLocation>
        <location evidence="7">Cytoplasm</location>
    </subcellularLocation>
</comment>
<dbReference type="HOGENOM" id="CLU_108696_5_6_9"/>
<dbReference type="GO" id="GO:0000035">
    <property type="term" value="F:acyl binding"/>
    <property type="evidence" value="ECO:0007669"/>
    <property type="project" value="TreeGrafter"/>
</dbReference>
<dbReference type="GO" id="GO:0016020">
    <property type="term" value="C:membrane"/>
    <property type="evidence" value="ECO:0007669"/>
    <property type="project" value="GOC"/>
</dbReference>
<feature type="domain" description="Carrier" evidence="10">
    <location>
        <begin position="4"/>
        <end position="79"/>
    </location>
</feature>
<comment type="pathway">
    <text evidence="7 9">Lipid metabolism; fatty acid biosynthesis.</text>
</comment>
<keyword evidence="6 7" id="KW-0275">Fatty acid biosynthesis</keyword>
<sequence length="79" mass="8966">MEEFKMFDKVVEIIVDQLGVENEGITMETSLMNDLEADSLDAVEIIMSLEDEFDMEIPDTAAEEFKSIGDIVKYIEANK</sequence>
<feature type="modified residue" description="O-(pantetheine 4'-phosphoryl)serine" evidence="7">
    <location>
        <position position="39"/>
    </location>
</feature>
<dbReference type="InterPro" id="IPR036736">
    <property type="entry name" value="ACP-like_sf"/>
</dbReference>
<accession>B6FZ36</accession>
<dbReference type="Pfam" id="PF00550">
    <property type="entry name" value="PP-binding"/>
    <property type="match status" value="1"/>
</dbReference>
<evidence type="ECO:0000256" key="7">
    <source>
        <dbReference type="HAMAP-Rule" id="MF_01217"/>
    </source>
</evidence>
<keyword evidence="5 7" id="KW-0443">Lipid metabolism</keyword>
<keyword evidence="12" id="KW-1185">Reference proteome</keyword>
<dbReference type="InterPro" id="IPR009081">
    <property type="entry name" value="PP-bd_ACP"/>
</dbReference>
<dbReference type="Gene3D" id="1.10.1200.10">
    <property type="entry name" value="ACP-like"/>
    <property type="match status" value="1"/>
</dbReference>
<keyword evidence="2 7" id="KW-0444">Lipid biosynthesis</keyword>
<protein>
    <recommendedName>
        <fullName evidence="7 8">Acyl carrier protein</fullName>
        <shortName evidence="7">ACP</shortName>
    </recommendedName>
</protein>
<comment type="function">
    <text evidence="7 9">Carrier of the growing fatty acid chain in fatty acid biosynthesis.</text>
</comment>
<dbReference type="HAMAP" id="MF_01217">
    <property type="entry name" value="Acyl_carrier"/>
    <property type="match status" value="1"/>
</dbReference>
<reference evidence="11 12" key="2">
    <citation type="submission" date="2008-10" db="EMBL/GenBank/DDBJ databases">
        <title>Draft genome sequence of Clostridium hiranonis (DSM 13275).</title>
        <authorList>
            <person name="Sudarsanam P."/>
            <person name="Ley R."/>
            <person name="Guruge J."/>
            <person name="Turnbaugh P.J."/>
            <person name="Mahowald M."/>
            <person name="Liep D."/>
            <person name="Gordon J."/>
        </authorList>
    </citation>
    <scope>NUCLEOTIDE SEQUENCE [LARGE SCALE GENOMIC DNA]</scope>
    <source>
        <strain evidence="11 12">DSM 13275</strain>
    </source>
</reference>
<dbReference type="GO" id="GO:0000036">
    <property type="term" value="F:acyl carrier activity"/>
    <property type="evidence" value="ECO:0007669"/>
    <property type="project" value="UniProtKB-UniRule"/>
</dbReference>
<evidence type="ECO:0000256" key="1">
    <source>
        <dbReference type="ARBA" id="ARBA00022450"/>
    </source>
</evidence>
<name>B6FZ36_PEPHT</name>
<dbReference type="NCBIfam" id="NF002148">
    <property type="entry name" value="PRK00982.1-2"/>
    <property type="match status" value="1"/>
</dbReference>
<dbReference type="PANTHER" id="PTHR20863">
    <property type="entry name" value="ACYL CARRIER PROTEIN"/>
    <property type="match status" value="1"/>
</dbReference>
<dbReference type="PANTHER" id="PTHR20863:SF76">
    <property type="entry name" value="CARRIER DOMAIN-CONTAINING PROTEIN"/>
    <property type="match status" value="1"/>
</dbReference>
<dbReference type="NCBIfam" id="TIGR00517">
    <property type="entry name" value="acyl_carrier"/>
    <property type="match status" value="1"/>
</dbReference>
<dbReference type="UniPathway" id="UPA00094"/>
<dbReference type="Proteomes" id="UP000003178">
    <property type="component" value="Unassembled WGS sequence"/>
</dbReference>
<comment type="caution">
    <text evidence="11">The sequence shown here is derived from an EMBL/GenBank/DDBJ whole genome shotgun (WGS) entry which is preliminary data.</text>
</comment>
<keyword evidence="1 7" id="KW-0596">Phosphopantetheine</keyword>
<keyword evidence="3 7" id="KW-0597">Phosphoprotein</keyword>
<evidence type="ECO:0000313" key="12">
    <source>
        <dbReference type="Proteomes" id="UP000003178"/>
    </source>
</evidence>
<dbReference type="eggNOG" id="COG0236">
    <property type="taxonomic scope" value="Bacteria"/>
</dbReference>
<dbReference type="GO" id="GO:0009245">
    <property type="term" value="P:lipid A biosynthetic process"/>
    <property type="evidence" value="ECO:0007669"/>
    <property type="project" value="TreeGrafter"/>
</dbReference>
<dbReference type="GO" id="GO:0005829">
    <property type="term" value="C:cytosol"/>
    <property type="evidence" value="ECO:0007669"/>
    <property type="project" value="TreeGrafter"/>
</dbReference>
<dbReference type="STRING" id="500633.CLOHIR_01140"/>
<comment type="PTM">
    <text evidence="7">4'-phosphopantetheine is transferred from CoA to a specific serine of apo-ACP by AcpS. This modification is essential for activity because fatty acids are bound in thioester linkage to the sulfhydryl of the prosthetic group.</text>
</comment>
<dbReference type="SUPFAM" id="SSF47336">
    <property type="entry name" value="ACP-like"/>
    <property type="match status" value="1"/>
</dbReference>
<dbReference type="RefSeq" id="WP_006440058.1">
    <property type="nucleotide sequence ID" value="NZ_DS995356.1"/>
</dbReference>
<organism evidence="11 12">
    <name type="scientific">Peptacetobacter hiranonis (strain DSM 13275 / JCM 10541 / KCTC 15199 / TO-931)</name>
    <name type="common">Clostridium hiranonis</name>
    <dbReference type="NCBI Taxonomy" id="500633"/>
    <lineage>
        <taxon>Bacteria</taxon>
        <taxon>Bacillati</taxon>
        <taxon>Bacillota</taxon>
        <taxon>Clostridia</taxon>
        <taxon>Peptostreptococcales</taxon>
        <taxon>Peptostreptococcaceae</taxon>
        <taxon>Peptacetobacter</taxon>
    </lineage>
</organism>
<evidence type="ECO:0000256" key="5">
    <source>
        <dbReference type="ARBA" id="ARBA00023098"/>
    </source>
</evidence>
<comment type="similarity">
    <text evidence="7">Belongs to the acyl carrier protein (ACP) family.</text>
</comment>
<dbReference type="EMBL" id="ABWP01000048">
    <property type="protein sequence ID" value="EEA85206.1"/>
    <property type="molecule type" value="Genomic_DNA"/>
</dbReference>
<dbReference type="NCBIfam" id="NF002150">
    <property type="entry name" value="PRK00982.1-4"/>
    <property type="match status" value="1"/>
</dbReference>